<dbReference type="EMBL" id="ML995813">
    <property type="protein sequence ID" value="KAF2772705.1"/>
    <property type="molecule type" value="Genomic_DNA"/>
</dbReference>
<evidence type="ECO:0000256" key="9">
    <source>
        <dbReference type="SAM" id="MobiDB-lite"/>
    </source>
</evidence>
<dbReference type="AlphaFoldDB" id="A0A6G1LIJ8"/>
<evidence type="ECO:0000256" key="6">
    <source>
        <dbReference type="ARBA" id="ARBA00022490"/>
    </source>
</evidence>
<proteinExistence type="inferred from homology"/>
<dbReference type="GO" id="GO:0005737">
    <property type="term" value="C:cytoplasm"/>
    <property type="evidence" value="ECO:0007669"/>
    <property type="project" value="UniProtKB-SubCell"/>
</dbReference>
<evidence type="ECO:0000256" key="1">
    <source>
        <dbReference type="ARBA" id="ARBA00004123"/>
    </source>
</evidence>
<dbReference type="GO" id="GO:0033588">
    <property type="term" value="C:elongator holoenzyme complex"/>
    <property type="evidence" value="ECO:0007669"/>
    <property type="project" value="InterPro"/>
</dbReference>
<dbReference type="Pfam" id="PF05625">
    <property type="entry name" value="PAXNEB"/>
    <property type="match status" value="1"/>
</dbReference>
<feature type="compositionally biased region" description="Low complexity" evidence="9">
    <location>
        <begin position="10"/>
        <end position="27"/>
    </location>
</feature>
<gene>
    <name evidence="10" type="ORF">EJ03DRAFT_387431</name>
</gene>
<organism evidence="10 11">
    <name type="scientific">Teratosphaeria nubilosa</name>
    <dbReference type="NCBI Taxonomy" id="161662"/>
    <lineage>
        <taxon>Eukaryota</taxon>
        <taxon>Fungi</taxon>
        <taxon>Dikarya</taxon>
        <taxon>Ascomycota</taxon>
        <taxon>Pezizomycotina</taxon>
        <taxon>Dothideomycetes</taxon>
        <taxon>Dothideomycetidae</taxon>
        <taxon>Mycosphaerellales</taxon>
        <taxon>Teratosphaeriaceae</taxon>
        <taxon>Teratosphaeria</taxon>
    </lineage>
</organism>
<feature type="compositionally biased region" description="Polar residues" evidence="9">
    <location>
        <begin position="32"/>
        <end position="43"/>
    </location>
</feature>
<dbReference type="GO" id="GO:0008023">
    <property type="term" value="C:transcription elongation factor complex"/>
    <property type="evidence" value="ECO:0007669"/>
    <property type="project" value="TreeGrafter"/>
</dbReference>
<evidence type="ECO:0000256" key="4">
    <source>
        <dbReference type="ARBA" id="ARBA00007573"/>
    </source>
</evidence>
<dbReference type="GO" id="GO:0002098">
    <property type="term" value="P:tRNA wobble uridine modification"/>
    <property type="evidence" value="ECO:0007669"/>
    <property type="project" value="InterPro"/>
</dbReference>
<keyword evidence="7" id="KW-0819">tRNA processing</keyword>
<comment type="pathway">
    <text evidence="3">tRNA modification; 5-methoxycarbonylmethyl-2-thiouridine-tRNA biosynthesis.</text>
</comment>
<evidence type="ECO:0000313" key="10">
    <source>
        <dbReference type="EMBL" id="KAF2772705.1"/>
    </source>
</evidence>
<keyword evidence="11" id="KW-1185">Reference proteome</keyword>
<name>A0A6G1LIJ8_9PEZI</name>
<evidence type="ECO:0000256" key="5">
    <source>
        <dbReference type="ARBA" id="ARBA00020265"/>
    </source>
</evidence>
<evidence type="ECO:0000256" key="3">
    <source>
        <dbReference type="ARBA" id="ARBA00005043"/>
    </source>
</evidence>
<dbReference type="PANTHER" id="PTHR12896">
    <property type="entry name" value="PAX6 NEIGHBOR PROTEIN PAXNEB"/>
    <property type="match status" value="1"/>
</dbReference>
<feature type="region of interest" description="Disordered" evidence="9">
    <location>
        <begin position="1"/>
        <end position="52"/>
    </location>
</feature>
<comment type="subcellular location">
    <subcellularLocation>
        <location evidence="2">Cytoplasm</location>
    </subcellularLocation>
    <subcellularLocation>
        <location evidence="1">Nucleus</location>
    </subcellularLocation>
</comment>
<dbReference type="UniPathway" id="UPA00988"/>
<keyword evidence="6" id="KW-0963">Cytoplasm</keyword>
<feature type="region of interest" description="Disordered" evidence="9">
    <location>
        <begin position="358"/>
        <end position="379"/>
    </location>
</feature>
<dbReference type="CDD" id="cd19494">
    <property type="entry name" value="Elp4"/>
    <property type="match status" value="1"/>
</dbReference>
<evidence type="ECO:0000313" key="11">
    <source>
        <dbReference type="Proteomes" id="UP000799436"/>
    </source>
</evidence>
<evidence type="ECO:0000256" key="7">
    <source>
        <dbReference type="ARBA" id="ARBA00022694"/>
    </source>
</evidence>
<comment type="similarity">
    <text evidence="4">Belongs to the ELP4 family.</text>
</comment>
<protein>
    <recommendedName>
        <fullName evidence="5">Elongator complex protein 4</fullName>
    </recommendedName>
</protein>
<keyword evidence="8" id="KW-0539">Nucleus</keyword>
<dbReference type="PANTHER" id="PTHR12896:SF1">
    <property type="entry name" value="ELONGATOR COMPLEX PROTEIN 4"/>
    <property type="match status" value="1"/>
</dbReference>
<dbReference type="Gene3D" id="3.40.50.300">
    <property type="entry name" value="P-loop containing nucleotide triphosphate hydrolases"/>
    <property type="match status" value="1"/>
</dbReference>
<evidence type="ECO:0000256" key="2">
    <source>
        <dbReference type="ARBA" id="ARBA00004496"/>
    </source>
</evidence>
<reference evidence="10" key="1">
    <citation type="journal article" date="2020" name="Stud. Mycol.">
        <title>101 Dothideomycetes genomes: a test case for predicting lifestyles and emergence of pathogens.</title>
        <authorList>
            <person name="Haridas S."/>
            <person name="Albert R."/>
            <person name="Binder M."/>
            <person name="Bloem J."/>
            <person name="Labutti K."/>
            <person name="Salamov A."/>
            <person name="Andreopoulos B."/>
            <person name="Baker S."/>
            <person name="Barry K."/>
            <person name="Bills G."/>
            <person name="Bluhm B."/>
            <person name="Cannon C."/>
            <person name="Castanera R."/>
            <person name="Culley D."/>
            <person name="Daum C."/>
            <person name="Ezra D."/>
            <person name="Gonzalez J."/>
            <person name="Henrissat B."/>
            <person name="Kuo A."/>
            <person name="Liang C."/>
            <person name="Lipzen A."/>
            <person name="Lutzoni F."/>
            <person name="Magnuson J."/>
            <person name="Mondo S."/>
            <person name="Nolan M."/>
            <person name="Ohm R."/>
            <person name="Pangilinan J."/>
            <person name="Park H.-J."/>
            <person name="Ramirez L."/>
            <person name="Alfaro M."/>
            <person name="Sun H."/>
            <person name="Tritt A."/>
            <person name="Yoshinaga Y."/>
            <person name="Zwiers L.-H."/>
            <person name="Turgeon B."/>
            <person name="Goodwin S."/>
            <person name="Spatafora J."/>
            <person name="Crous P."/>
            <person name="Grigoriev I."/>
        </authorList>
    </citation>
    <scope>NUCLEOTIDE SEQUENCE</scope>
    <source>
        <strain evidence="10">CBS 116005</strain>
    </source>
</reference>
<evidence type="ECO:0000256" key="8">
    <source>
        <dbReference type="ARBA" id="ARBA00023242"/>
    </source>
</evidence>
<dbReference type="InterPro" id="IPR008728">
    <property type="entry name" value="Elongator_complex_protein_4"/>
</dbReference>
<accession>A0A6G1LIJ8</accession>
<dbReference type="InterPro" id="IPR027417">
    <property type="entry name" value="P-loop_NTPase"/>
</dbReference>
<dbReference type="OrthoDB" id="289162at2759"/>
<dbReference type="Proteomes" id="UP000799436">
    <property type="component" value="Unassembled WGS sequence"/>
</dbReference>
<sequence length="379" mass="40480">MAFRKRNVVPTRGGTSSPGPNTPTSPGIRPSPLTSHPVTSTGTPSLDDLLGGHSGLPLGHSILIEESGTTDYAGALLRSYAAEGLCQGHVVHVVGLGEGWVRELPGVAEGRKAKGQDGDAAQRMRIAWRYERLGVVGERALPNRSTSTPGNTMESQQQIPFSHTFDLTKRVTIPPNASINHIPLIPTAAKPFDTILQSLTHHLKTSPPGTVHRLIIPLLLSPALWPPHVSQPEHILRFLHALRALHTQYPTTLTAMLTLPLSLLPRTSGLCRWAEILSDGVVELTPFPHSMDAAATLAESGGTRSGEEQPQGMVRVRKLPVGTERGEGGAGVGNSLGEDLAFVVSRRRFGIRPFSLPPVEGDTEAQGEAAGLKGRDVEF</sequence>